<name>A0ACC0WYU4_9ROSI</name>
<accession>A0ACC0WYU4</accession>
<gene>
    <name evidence="1" type="ORF">Pint_29909</name>
</gene>
<dbReference type="Proteomes" id="UP001163603">
    <property type="component" value="Chromosome 15"/>
</dbReference>
<organism evidence="1 2">
    <name type="scientific">Pistacia integerrima</name>
    <dbReference type="NCBI Taxonomy" id="434235"/>
    <lineage>
        <taxon>Eukaryota</taxon>
        <taxon>Viridiplantae</taxon>
        <taxon>Streptophyta</taxon>
        <taxon>Embryophyta</taxon>
        <taxon>Tracheophyta</taxon>
        <taxon>Spermatophyta</taxon>
        <taxon>Magnoliopsida</taxon>
        <taxon>eudicotyledons</taxon>
        <taxon>Gunneridae</taxon>
        <taxon>Pentapetalae</taxon>
        <taxon>rosids</taxon>
        <taxon>malvids</taxon>
        <taxon>Sapindales</taxon>
        <taxon>Anacardiaceae</taxon>
        <taxon>Pistacia</taxon>
    </lineage>
</organism>
<keyword evidence="2" id="KW-1185">Reference proteome</keyword>
<dbReference type="EMBL" id="CM047750">
    <property type="protein sequence ID" value="KAJ0007383.1"/>
    <property type="molecule type" value="Genomic_DNA"/>
</dbReference>
<sequence length="116" mass="13397">MDFVGPIIGILPTLWNCTSNRIAIIRHLQENLTSLRQTRNELENISKDVRSRVERAEQQYCKRTNQVEGWLESVQLKLEEVHNILQKGEREIQKKCLGSCCPRSCYSSYKLAAFSG</sequence>
<comment type="caution">
    <text evidence="1">The sequence shown here is derived from an EMBL/GenBank/DDBJ whole genome shotgun (WGS) entry which is preliminary data.</text>
</comment>
<reference evidence="2" key="1">
    <citation type="journal article" date="2023" name="G3 (Bethesda)">
        <title>Genome assembly and association tests identify interacting loci associated with vigor, precocity, and sex in interspecific pistachio rootstocks.</title>
        <authorList>
            <person name="Palmer W."/>
            <person name="Jacygrad E."/>
            <person name="Sagayaradj S."/>
            <person name="Cavanaugh K."/>
            <person name="Han R."/>
            <person name="Bertier L."/>
            <person name="Beede B."/>
            <person name="Kafkas S."/>
            <person name="Golino D."/>
            <person name="Preece J."/>
            <person name="Michelmore R."/>
        </authorList>
    </citation>
    <scope>NUCLEOTIDE SEQUENCE [LARGE SCALE GENOMIC DNA]</scope>
</reference>
<evidence type="ECO:0000313" key="1">
    <source>
        <dbReference type="EMBL" id="KAJ0007383.1"/>
    </source>
</evidence>
<protein>
    <submittedName>
        <fullName evidence="1">Uncharacterized protein</fullName>
    </submittedName>
</protein>
<evidence type="ECO:0000313" key="2">
    <source>
        <dbReference type="Proteomes" id="UP001163603"/>
    </source>
</evidence>
<proteinExistence type="predicted"/>